<dbReference type="EMBL" id="KE148146">
    <property type="protein sequence ID" value="EPE10551.1"/>
    <property type="molecule type" value="Genomic_DNA"/>
</dbReference>
<protein>
    <submittedName>
        <fullName evidence="9">Negative acting factor</fullName>
    </submittedName>
</protein>
<feature type="compositionally biased region" description="Low complexity" evidence="7">
    <location>
        <begin position="675"/>
        <end position="706"/>
    </location>
</feature>
<keyword evidence="3" id="KW-0805">Transcription regulation</keyword>
<keyword evidence="2" id="KW-0862">Zinc</keyword>
<reference evidence="9 10" key="1">
    <citation type="journal article" date="2013" name="BMC Genomics">
        <title>The genome and transcriptome of the pine saprophyte Ophiostoma piceae, and a comparison with the bark beetle-associated pine pathogen Grosmannia clavigera.</title>
        <authorList>
            <person name="Haridas S."/>
            <person name="Wang Y."/>
            <person name="Lim L."/>
            <person name="Massoumi Alamouti S."/>
            <person name="Jackman S."/>
            <person name="Docking R."/>
            <person name="Robertson G."/>
            <person name="Birol I."/>
            <person name="Bohlmann J."/>
            <person name="Breuil C."/>
        </authorList>
    </citation>
    <scope>NUCLEOTIDE SEQUENCE [LARGE SCALE GENOMIC DNA]</scope>
    <source>
        <strain evidence="9 10">UAMH 11346</strain>
    </source>
</reference>
<evidence type="ECO:0000256" key="5">
    <source>
        <dbReference type="ARBA" id="ARBA00023163"/>
    </source>
</evidence>
<dbReference type="PROSITE" id="PS00463">
    <property type="entry name" value="ZN2_CY6_FUNGAL_1"/>
    <property type="match status" value="1"/>
</dbReference>
<name>S3CEM9_OPHP1</name>
<dbReference type="InterPro" id="IPR052360">
    <property type="entry name" value="Transcr_Regulatory_Proteins"/>
</dbReference>
<evidence type="ECO:0000256" key="6">
    <source>
        <dbReference type="ARBA" id="ARBA00023242"/>
    </source>
</evidence>
<dbReference type="eggNOG" id="ENOG502S9F6">
    <property type="taxonomic scope" value="Eukaryota"/>
</dbReference>
<dbReference type="Gene3D" id="4.10.240.10">
    <property type="entry name" value="Zn(2)-C6 fungal-type DNA-binding domain"/>
    <property type="match status" value="1"/>
</dbReference>
<feature type="region of interest" description="Disordered" evidence="7">
    <location>
        <begin position="675"/>
        <end position="718"/>
    </location>
</feature>
<dbReference type="AlphaFoldDB" id="S3CEM9"/>
<feature type="region of interest" description="Disordered" evidence="7">
    <location>
        <begin position="294"/>
        <end position="462"/>
    </location>
</feature>
<evidence type="ECO:0000256" key="4">
    <source>
        <dbReference type="ARBA" id="ARBA00023125"/>
    </source>
</evidence>
<keyword evidence="1" id="KW-0479">Metal-binding</keyword>
<feature type="compositionally biased region" description="Low complexity" evidence="7">
    <location>
        <begin position="146"/>
        <end position="160"/>
    </location>
</feature>
<keyword evidence="6" id="KW-0539">Nucleus</keyword>
<dbReference type="InterPro" id="IPR036864">
    <property type="entry name" value="Zn2-C6_fun-type_DNA-bd_sf"/>
</dbReference>
<organism evidence="9 10">
    <name type="scientific">Ophiostoma piceae (strain UAMH 11346)</name>
    <name type="common">Sap stain fungus</name>
    <dbReference type="NCBI Taxonomy" id="1262450"/>
    <lineage>
        <taxon>Eukaryota</taxon>
        <taxon>Fungi</taxon>
        <taxon>Dikarya</taxon>
        <taxon>Ascomycota</taxon>
        <taxon>Pezizomycotina</taxon>
        <taxon>Sordariomycetes</taxon>
        <taxon>Sordariomycetidae</taxon>
        <taxon>Ophiostomatales</taxon>
        <taxon>Ophiostomataceae</taxon>
        <taxon>Ophiostoma</taxon>
    </lineage>
</organism>
<keyword evidence="4" id="KW-0238">DNA-binding</keyword>
<feature type="compositionally biased region" description="Low complexity" evidence="7">
    <location>
        <begin position="408"/>
        <end position="422"/>
    </location>
</feature>
<dbReference type="HOGENOM" id="CLU_331235_0_0_1"/>
<feature type="compositionally biased region" description="Low complexity" evidence="7">
    <location>
        <begin position="435"/>
        <end position="462"/>
    </location>
</feature>
<feature type="region of interest" description="Disordered" evidence="7">
    <location>
        <begin position="1"/>
        <end position="202"/>
    </location>
</feature>
<dbReference type="PANTHER" id="PTHR36206">
    <property type="entry name" value="ASPERCRYPTIN BIOSYNTHESIS CLUSTER-SPECIFIC TRANSCRIPTION REGULATOR ATNN-RELATED"/>
    <property type="match status" value="1"/>
</dbReference>
<accession>S3CEM9</accession>
<dbReference type="OMA" id="NAQMRYQ"/>
<feature type="compositionally biased region" description="Low complexity" evidence="7">
    <location>
        <begin position="311"/>
        <end position="325"/>
    </location>
</feature>
<feature type="compositionally biased region" description="Pro residues" evidence="7">
    <location>
        <begin position="191"/>
        <end position="201"/>
    </location>
</feature>
<dbReference type="PANTHER" id="PTHR36206:SF13">
    <property type="entry name" value="TRANSCRIPTIONAL REGULATORY PROTEIN MOC3"/>
    <property type="match status" value="1"/>
</dbReference>
<keyword evidence="5" id="KW-0804">Transcription</keyword>
<feature type="compositionally biased region" description="Low complexity" evidence="7">
    <location>
        <begin position="52"/>
        <end position="72"/>
    </location>
</feature>
<dbReference type="SUPFAM" id="SSF57701">
    <property type="entry name" value="Zn2/Cys6 DNA-binding domain"/>
    <property type="match status" value="1"/>
</dbReference>
<feature type="compositionally biased region" description="Basic and acidic residues" evidence="7">
    <location>
        <begin position="161"/>
        <end position="182"/>
    </location>
</feature>
<feature type="compositionally biased region" description="Low complexity" evidence="7">
    <location>
        <begin position="14"/>
        <end position="37"/>
    </location>
</feature>
<sequence length="865" mass="90865">MSHLPAPHGLPSLAATTGSASYSSSAGPYGTSSSSAAAPPPPPPPPLNTNFPPHSSQPSSSSSHSAPPYNSHRGSSSSGAAVSDPYRLSPVGPPSHPHSHAHSHPHSLPHSHAHEPHTPTAHASQPPATSLPSMRTIDAMHPPPSLHYSHSGHGSHGSHSSHTDHPPLHDSHASHTHHDSHSPHSSHHNYPGPPNIPPGPMPYQHMPAPYGMPPYGMPPYGLPGHHGLPDMRMSSYGLGTHHRHKKEIKRRTKTGCMTCRKRRIKCDETHPTCNNCKKSKRECAGYDPIFKPQPNNPGFLQPTAHIPPPSTTTTATAPSSSSHQYSPPPLPSINKTGPPSAPPLPPNIASAYAPLKSPTGRPPPLPLPSAASLAPGPLSGSSSSSSSGNTIANLYKSAPPVSNTPPYHSSSHSGGALSISHLNNASPDDQSHLTSRSSAPTSAHPSSHPSHPSSYYSSGSYSSRPRALPTELLVAAPPPRLPANTTNTLAATTMKVDEIIGKTAPVPLTQPALPLTRETIDDITKAFYEVYVPGLSSFFETTWYNLKPGGSSNPVTLLLNNEPLMKLLASFMASAAQVSTRDLAANEMKAASAIELRVIWALATLAYTVPATAIITNPNQPYGSSGALPDDNAISASDARSRLAVVDALLSGRSEFSPSTTASTTASGFLATPAASASSSVSPSSGSPGPSSPAPASSATSASTPTPQHPYTANPCMGQARASDQSRVREYKFWWWLGQFVQLHQASSKGKENRLREREHALARMRSLLDGRENRDVLYSVAVLREMASRTPAGFDMSSATILNLDESDPRNKLAVAVKFIRSEAQLPGANGGSGGGSTNVVRRFAQIAVRALIHPGYSVVRAQA</sequence>
<gene>
    <name evidence="9" type="ORF">F503_05646</name>
</gene>
<feature type="compositionally biased region" description="Basic residues" evidence="7">
    <location>
        <begin position="97"/>
        <end position="111"/>
    </location>
</feature>
<dbReference type="STRING" id="1262450.S3CEM9"/>
<dbReference type="GO" id="GO:0000981">
    <property type="term" value="F:DNA-binding transcription factor activity, RNA polymerase II-specific"/>
    <property type="evidence" value="ECO:0007669"/>
    <property type="project" value="InterPro"/>
</dbReference>
<evidence type="ECO:0000256" key="7">
    <source>
        <dbReference type="SAM" id="MobiDB-lite"/>
    </source>
</evidence>
<dbReference type="VEuPathDB" id="FungiDB:F503_05646"/>
<dbReference type="SMART" id="SM00066">
    <property type="entry name" value="GAL4"/>
    <property type="match status" value="1"/>
</dbReference>
<keyword evidence="10" id="KW-1185">Reference proteome</keyword>
<evidence type="ECO:0000256" key="2">
    <source>
        <dbReference type="ARBA" id="ARBA00022833"/>
    </source>
</evidence>
<dbReference type="Pfam" id="PF00172">
    <property type="entry name" value="Zn_clus"/>
    <property type="match status" value="1"/>
</dbReference>
<dbReference type="OrthoDB" id="5375558at2759"/>
<feature type="compositionally biased region" description="Low complexity" evidence="7">
    <location>
        <begin position="368"/>
        <end position="388"/>
    </location>
</feature>
<feature type="compositionally biased region" description="Pro residues" evidence="7">
    <location>
        <begin position="38"/>
        <end position="47"/>
    </location>
</feature>
<dbReference type="PROSITE" id="PS50048">
    <property type="entry name" value="ZN2_CY6_FUNGAL_2"/>
    <property type="match status" value="1"/>
</dbReference>
<evidence type="ECO:0000256" key="3">
    <source>
        <dbReference type="ARBA" id="ARBA00023015"/>
    </source>
</evidence>
<dbReference type="GO" id="GO:0008270">
    <property type="term" value="F:zinc ion binding"/>
    <property type="evidence" value="ECO:0007669"/>
    <property type="project" value="InterPro"/>
</dbReference>
<feature type="domain" description="Zn(2)-C6 fungal-type" evidence="8">
    <location>
        <begin position="255"/>
        <end position="283"/>
    </location>
</feature>
<evidence type="ECO:0000259" key="8">
    <source>
        <dbReference type="PROSITE" id="PS50048"/>
    </source>
</evidence>
<dbReference type="CDD" id="cd00067">
    <property type="entry name" value="GAL4"/>
    <property type="match status" value="1"/>
</dbReference>
<evidence type="ECO:0000256" key="1">
    <source>
        <dbReference type="ARBA" id="ARBA00022723"/>
    </source>
</evidence>
<dbReference type="Proteomes" id="UP000016923">
    <property type="component" value="Unassembled WGS sequence"/>
</dbReference>
<feature type="compositionally biased region" description="Polar residues" evidence="7">
    <location>
        <begin position="423"/>
        <end position="434"/>
    </location>
</feature>
<dbReference type="InterPro" id="IPR001138">
    <property type="entry name" value="Zn2Cys6_DnaBD"/>
</dbReference>
<evidence type="ECO:0000313" key="10">
    <source>
        <dbReference type="Proteomes" id="UP000016923"/>
    </source>
</evidence>
<proteinExistence type="predicted"/>
<evidence type="ECO:0000313" key="9">
    <source>
        <dbReference type="EMBL" id="EPE10551.1"/>
    </source>
</evidence>
<dbReference type="GO" id="GO:0003677">
    <property type="term" value="F:DNA binding"/>
    <property type="evidence" value="ECO:0007669"/>
    <property type="project" value="UniProtKB-KW"/>
</dbReference>